<dbReference type="Proteomes" id="UP000663802">
    <property type="component" value="Unassembled WGS sequence"/>
</dbReference>
<organism evidence="2 3">
    <name type="scientific">Clostridium zeae</name>
    <dbReference type="NCBI Taxonomy" id="2759022"/>
    <lineage>
        <taxon>Bacteria</taxon>
        <taxon>Bacillati</taxon>
        <taxon>Bacillota</taxon>
        <taxon>Clostridia</taxon>
        <taxon>Eubacteriales</taxon>
        <taxon>Clostridiaceae</taxon>
        <taxon>Clostridium</taxon>
    </lineage>
</organism>
<evidence type="ECO:0000313" key="3">
    <source>
        <dbReference type="Proteomes" id="UP000663802"/>
    </source>
</evidence>
<accession>A0ABQ1E6N0</accession>
<comment type="caution">
    <text evidence="2">The sequence shown here is derived from an EMBL/GenBank/DDBJ whole genome shotgun (WGS) entry which is preliminary data.</text>
</comment>
<dbReference type="InterPro" id="IPR056085">
    <property type="entry name" value="DUF7668"/>
</dbReference>
<name>A0ABQ1E6N0_9CLOT</name>
<proteinExistence type="predicted"/>
<evidence type="ECO:0000259" key="1">
    <source>
        <dbReference type="Pfam" id="PF24705"/>
    </source>
</evidence>
<dbReference type="Pfam" id="PF24705">
    <property type="entry name" value="DUF7668"/>
    <property type="match status" value="1"/>
</dbReference>
<dbReference type="EMBL" id="BMBA01000001">
    <property type="protein sequence ID" value="GFZ30404.1"/>
    <property type="molecule type" value="Genomic_DNA"/>
</dbReference>
<reference evidence="2 3" key="1">
    <citation type="journal article" date="2021" name="Int. J. Syst. Evol. Microbiol.">
        <title>Clostridium zeae sp. nov., isolated from corn silage.</title>
        <authorList>
            <person name="Kobayashi H."/>
            <person name="Tanizawa Y."/>
            <person name="Yagura M."/>
            <person name="Sakamoto M."/>
            <person name="Ohkuma M."/>
            <person name="Tohno M."/>
        </authorList>
    </citation>
    <scope>NUCLEOTIDE SEQUENCE [LARGE SCALE GENOMIC DNA]</scope>
    <source>
        <strain evidence="2 3">CSC2</strain>
    </source>
</reference>
<feature type="domain" description="DUF7668" evidence="1">
    <location>
        <begin position="21"/>
        <end position="129"/>
    </location>
</feature>
<evidence type="ECO:0000313" key="2">
    <source>
        <dbReference type="EMBL" id="GFZ30404.1"/>
    </source>
</evidence>
<protein>
    <recommendedName>
        <fullName evidence="1">DUF7668 domain-containing protein</fullName>
    </recommendedName>
</protein>
<sequence>MLKNISGKEEEIIMNFCREIVDAIADSNYTTVFEKVDEANDWNATLLSDAIEHFKEDNDLQKIDKYDVPCTFNPKYSDGSKYMQEDIYIYNDNSGFGYEYQLTTDGEPNDLILSLQFLFEGEYLKVIFESGITI</sequence>
<gene>
    <name evidence="2" type="ORF">CSC2_09300</name>
</gene>
<keyword evidence="3" id="KW-1185">Reference proteome</keyword>
<dbReference type="RefSeq" id="WP_206868372.1">
    <property type="nucleotide sequence ID" value="NZ_BMBA01000001.1"/>
</dbReference>